<accession>A0A1Q8YBY0</accession>
<gene>
    <name evidence="1" type="ORF">BLL52_3222</name>
</gene>
<keyword evidence="2" id="KW-1185">Reference proteome</keyword>
<organism evidence="1 2">
    <name type="scientific">Rhodoferax antarcticus ANT.BR</name>
    <dbReference type="NCBI Taxonomy" id="1111071"/>
    <lineage>
        <taxon>Bacteria</taxon>
        <taxon>Pseudomonadati</taxon>
        <taxon>Pseudomonadota</taxon>
        <taxon>Betaproteobacteria</taxon>
        <taxon>Burkholderiales</taxon>
        <taxon>Comamonadaceae</taxon>
        <taxon>Rhodoferax</taxon>
    </lineage>
</organism>
<evidence type="ECO:0000313" key="1">
    <source>
        <dbReference type="EMBL" id="OLP05554.1"/>
    </source>
</evidence>
<sequence length="63" mass="7005">MAKLMENPAAMIASMRQIALIFGYFNQEPPKVVVDLRGEVEMDRLQRLSDSELIALIAVGNEA</sequence>
<dbReference type="STRING" id="81479.RA876_10120"/>
<dbReference type="EMBL" id="MSYM01000016">
    <property type="protein sequence ID" value="OLP05554.1"/>
    <property type="molecule type" value="Genomic_DNA"/>
</dbReference>
<comment type="caution">
    <text evidence="1">The sequence shown here is derived from an EMBL/GenBank/DDBJ whole genome shotgun (WGS) entry which is preliminary data.</text>
</comment>
<reference evidence="1 2" key="1">
    <citation type="submission" date="2017-01" db="EMBL/GenBank/DDBJ databases">
        <title>Genome sequence of Rhodoferax antarcticus ANT.BR, a psychrophilic purple nonsulfur bacterium from an Antarctic microbial mat.</title>
        <authorList>
            <person name="Baker J."/>
            <person name="Riester C."/>
            <person name="Skinner B."/>
            <person name="Newell A."/>
            <person name="Swingley W."/>
            <person name="Madigan M."/>
            <person name="Jung D."/>
            <person name="Asao M."/>
            <person name="Chen M."/>
            <person name="Loughlin P."/>
            <person name="Pan H."/>
            <person name="Lin S."/>
            <person name="Li N."/>
            <person name="Shaw J."/>
            <person name="Prado M."/>
            <person name="Sherman C."/>
            <person name="Li X."/>
            <person name="Tang J."/>
            <person name="Blankenship R."/>
            <person name="Zhao T."/>
            <person name="Touchman J."/>
            <person name="Sattley M."/>
        </authorList>
    </citation>
    <scope>NUCLEOTIDE SEQUENCE [LARGE SCALE GENOMIC DNA]</scope>
    <source>
        <strain evidence="1 2">ANT.BR</strain>
    </source>
</reference>
<proteinExistence type="predicted"/>
<dbReference type="Proteomes" id="UP000185911">
    <property type="component" value="Unassembled WGS sequence"/>
</dbReference>
<evidence type="ECO:0000313" key="2">
    <source>
        <dbReference type="Proteomes" id="UP000185911"/>
    </source>
</evidence>
<dbReference type="AlphaFoldDB" id="A0A1Q8YBY0"/>
<name>A0A1Q8YBY0_9BURK</name>
<protein>
    <submittedName>
        <fullName evidence="1">Uncharacterized protein</fullName>
    </submittedName>
</protein>